<feature type="transmembrane region" description="Helical" evidence="2">
    <location>
        <begin position="336"/>
        <end position="356"/>
    </location>
</feature>
<evidence type="ECO:0000313" key="4">
    <source>
        <dbReference type="Proteomes" id="UP001160390"/>
    </source>
</evidence>
<feature type="transmembrane region" description="Helical" evidence="2">
    <location>
        <begin position="294"/>
        <end position="316"/>
    </location>
</feature>
<accession>A0AA35PV57</accession>
<protein>
    <recommendedName>
        <fullName evidence="5">Integral membrane protein</fullName>
    </recommendedName>
</protein>
<feature type="compositionally biased region" description="Basic and acidic residues" evidence="1">
    <location>
        <begin position="1"/>
        <end position="17"/>
    </location>
</feature>
<keyword evidence="4" id="KW-1185">Reference proteome</keyword>
<dbReference type="AlphaFoldDB" id="A0AA35PV57"/>
<keyword evidence="2" id="KW-1133">Transmembrane helix</keyword>
<name>A0AA35PV57_9HYPO</name>
<comment type="caution">
    <text evidence="3">The sequence shown here is derived from an EMBL/GenBank/DDBJ whole genome shotgun (WGS) entry which is preliminary data.</text>
</comment>
<keyword evidence="2" id="KW-0472">Membrane</keyword>
<feature type="transmembrane region" description="Helical" evidence="2">
    <location>
        <begin position="362"/>
        <end position="382"/>
    </location>
</feature>
<gene>
    <name evidence="3" type="ORF">CCHLO57077_00015797</name>
</gene>
<dbReference type="Proteomes" id="UP001160390">
    <property type="component" value="Unassembled WGS sequence"/>
</dbReference>
<dbReference type="EMBL" id="CABFNP030000615">
    <property type="protein sequence ID" value="CAI6058268.1"/>
    <property type="molecule type" value="Genomic_DNA"/>
</dbReference>
<keyword evidence="2" id="KW-0812">Transmembrane</keyword>
<feature type="region of interest" description="Disordered" evidence="1">
    <location>
        <begin position="1"/>
        <end position="27"/>
    </location>
</feature>
<proteinExistence type="predicted"/>
<organism evidence="3 4">
    <name type="scientific">Clonostachys chloroleuca</name>
    <dbReference type="NCBI Taxonomy" id="1926264"/>
    <lineage>
        <taxon>Eukaryota</taxon>
        <taxon>Fungi</taxon>
        <taxon>Dikarya</taxon>
        <taxon>Ascomycota</taxon>
        <taxon>Pezizomycotina</taxon>
        <taxon>Sordariomycetes</taxon>
        <taxon>Hypocreomycetidae</taxon>
        <taxon>Hypocreales</taxon>
        <taxon>Bionectriaceae</taxon>
        <taxon>Clonostachys</taxon>
    </lineage>
</organism>
<evidence type="ECO:0000256" key="2">
    <source>
        <dbReference type="SAM" id="Phobius"/>
    </source>
</evidence>
<evidence type="ECO:0008006" key="5">
    <source>
        <dbReference type="Google" id="ProtNLM"/>
    </source>
</evidence>
<sequence>MPEAQDHFTSRHYEAEHSTGPLKSLNPTNRYLVADKKLIAGPDTGKIQPPARPRAQRPGVAYVWRSRDNRKGRHALAVSVDPRKHDVTEGPRPSNTWNQTLRGVSKMLLRYPVWDVSYDVAVVFTIGSIIWVINGFFSWLPVQDPSTEFSDWAGGLTAFIGATVFEFGSVLLMFEAVNENRSDCFGWAVEETVDGILHLNLAHNCRHSHAQKRTFVKGTSSNLVKIEERRVESSDSNRMWSWWPTWYELRTHYFYEIGFLACSSQTFGATVFWISGFTALPPILNSLSTPAENGAYWLPQVLGGTGFIVSSTLFMLEVQSCWYIPAPGVLGWHIGLWNLIGAIGFTLCGALGFGTTQPGVEYALMLSTFIGSWAFLVSLAVLRGRHGTDSSLQIGSAIQWFESLNKYPVWVDEKVGRLERQTG</sequence>
<feature type="transmembrane region" description="Helical" evidence="2">
    <location>
        <begin position="152"/>
        <end position="174"/>
    </location>
</feature>
<evidence type="ECO:0000313" key="3">
    <source>
        <dbReference type="EMBL" id="CAI6058268.1"/>
    </source>
</evidence>
<evidence type="ECO:0000256" key="1">
    <source>
        <dbReference type="SAM" id="MobiDB-lite"/>
    </source>
</evidence>
<feature type="transmembrane region" description="Helical" evidence="2">
    <location>
        <begin position="253"/>
        <end position="274"/>
    </location>
</feature>
<feature type="transmembrane region" description="Helical" evidence="2">
    <location>
        <begin position="116"/>
        <end position="140"/>
    </location>
</feature>
<reference evidence="3" key="1">
    <citation type="submission" date="2023-01" db="EMBL/GenBank/DDBJ databases">
        <authorList>
            <person name="Piombo E."/>
        </authorList>
    </citation>
    <scope>NUCLEOTIDE SEQUENCE</scope>
</reference>